<feature type="transmembrane region" description="Helical" evidence="1">
    <location>
        <begin position="181"/>
        <end position="206"/>
    </location>
</feature>
<evidence type="ECO:0000313" key="2">
    <source>
        <dbReference type="Proteomes" id="UP000038045"/>
    </source>
</evidence>
<accession>A0A0N4ZB24</accession>
<feature type="transmembrane region" description="Helical" evidence="1">
    <location>
        <begin position="59"/>
        <end position="86"/>
    </location>
</feature>
<protein>
    <submittedName>
        <fullName evidence="3">Serpentine receptor class gamma</fullName>
    </submittedName>
</protein>
<feature type="transmembrane region" description="Helical" evidence="1">
    <location>
        <begin position="28"/>
        <end position="47"/>
    </location>
</feature>
<organism evidence="2 3">
    <name type="scientific">Parastrongyloides trichosuri</name>
    <name type="common">Possum-specific nematode worm</name>
    <dbReference type="NCBI Taxonomy" id="131310"/>
    <lineage>
        <taxon>Eukaryota</taxon>
        <taxon>Metazoa</taxon>
        <taxon>Ecdysozoa</taxon>
        <taxon>Nematoda</taxon>
        <taxon>Chromadorea</taxon>
        <taxon>Rhabditida</taxon>
        <taxon>Tylenchina</taxon>
        <taxon>Panagrolaimomorpha</taxon>
        <taxon>Strongyloidoidea</taxon>
        <taxon>Strongyloididae</taxon>
        <taxon>Parastrongyloides</taxon>
    </lineage>
</organism>
<dbReference type="Proteomes" id="UP000038045">
    <property type="component" value="Unplaced"/>
</dbReference>
<keyword evidence="1" id="KW-1133">Transmembrane helix</keyword>
<feature type="transmembrane region" description="Helical" evidence="1">
    <location>
        <begin position="226"/>
        <end position="246"/>
    </location>
</feature>
<feature type="transmembrane region" description="Helical" evidence="1">
    <location>
        <begin position="266"/>
        <end position="286"/>
    </location>
</feature>
<proteinExistence type="predicted"/>
<evidence type="ECO:0000313" key="3">
    <source>
        <dbReference type="WBParaSite" id="PTRK_0000473700.1"/>
    </source>
</evidence>
<keyword evidence="1" id="KW-0472">Membrane</keyword>
<evidence type="ECO:0000256" key="1">
    <source>
        <dbReference type="SAM" id="Phobius"/>
    </source>
</evidence>
<reference evidence="3" key="1">
    <citation type="submission" date="2017-02" db="UniProtKB">
        <authorList>
            <consortium name="WormBaseParasite"/>
        </authorList>
    </citation>
    <scope>IDENTIFICATION</scope>
</reference>
<keyword evidence="2" id="KW-1185">Reference proteome</keyword>
<dbReference type="AlphaFoldDB" id="A0A0N4ZB24"/>
<name>A0A0N4ZB24_PARTI</name>
<sequence length="314" mass="36371">MEFLNVSRNDILVSVKPSYLDKKIFEDLILPFVALTIDVSIITLTVFKEPFKSAIGVKNVVILQCLGGLGYTTFKLCNYISAIIWIKYKVRFTIVISTFYIQLNYFLYNVNFTVPSIITYWRFMLIVYQRETSAFENIALAIFSLLFNFICLIHTTLYATNLSQSSLFTKFFTYGPMLEDYMAWFDIAPQVISGIIAFFMNIGILVKIRIETIKTVARSKSYSNEVTLTINLLFHTIMPLFFIFYANIYYNILINAGIESPIAAKIYHFLELSYLIISPLSLVLFIKSYRNYFFSSFYKMNTIFVSSVTGRIIL</sequence>
<keyword evidence="1" id="KW-0812">Transmembrane</keyword>
<dbReference type="WBParaSite" id="PTRK_0000473700.1">
    <property type="protein sequence ID" value="PTRK_0000473700.1"/>
    <property type="gene ID" value="PTRK_0000473700"/>
</dbReference>
<feature type="transmembrane region" description="Helical" evidence="1">
    <location>
        <begin position="140"/>
        <end position="161"/>
    </location>
</feature>